<dbReference type="Proteomes" id="UP001595715">
    <property type="component" value="Unassembled WGS sequence"/>
</dbReference>
<comment type="similarity">
    <text evidence="2">Belongs to the bacterial solute-binding protein 8 family.</text>
</comment>
<evidence type="ECO:0000313" key="9">
    <source>
        <dbReference type="Proteomes" id="UP001595715"/>
    </source>
</evidence>
<feature type="domain" description="Fe/B12 periplasmic-binding" evidence="7">
    <location>
        <begin position="87"/>
        <end position="348"/>
    </location>
</feature>
<dbReference type="InterPro" id="IPR002491">
    <property type="entry name" value="ABC_transptr_periplasmic_BD"/>
</dbReference>
<proteinExistence type="inferred from homology"/>
<dbReference type="InterPro" id="IPR033870">
    <property type="entry name" value="FatB"/>
</dbReference>
<evidence type="ECO:0000256" key="4">
    <source>
        <dbReference type="ARBA" id="ARBA00022729"/>
    </source>
</evidence>
<reference evidence="9" key="1">
    <citation type="journal article" date="2019" name="Int. J. Syst. Evol. Microbiol.">
        <title>The Global Catalogue of Microorganisms (GCM) 10K type strain sequencing project: providing services to taxonomists for standard genome sequencing and annotation.</title>
        <authorList>
            <consortium name="The Broad Institute Genomics Platform"/>
            <consortium name="The Broad Institute Genome Sequencing Center for Infectious Disease"/>
            <person name="Wu L."/>
            <person name="Ma J."/>
        </authorList>
    </citation>
    <scope>NUCLEOTIDE SEQUENCE [LARGE SCALE GENOMIC DNA]</scope>
    <source>
        <strain evidence="9">IBRC-M 10987</strain>
    </source>
</reference>
<keyword evidence="3" id="KW-0813">Transport</keyword>
<evidence type="ECO:0000313" key="8">
    <source>
        <dbReference type="EMBL" id="MFC4100170.1"/>
    </source>
</evidence>
<keyword evidence="9" id="KW-1185">Reference proteome</keyword>
<comment type="subcellular location">
    <subcellularLocation>
        <location evidence="1">Cell envelope</location>
    </subcellularLocation>
</comment>
<dbReference type="Pfam" id="PF01497">
    <property type="entry name" value="Peripla_BP_2"/>
    <property type="match status" value="1"/>
</dbReference>
<dbReference type="CDD" id="cd01140">
    <property type="entry name" value="FatB"/>
    <property type="match status" value="1"/>
</dbReference>
<comment type="caution">
    <text evidence="8">The sequence shown here is derived from an EMBL/GenBank/DDBJ whole genome shotgun (WGS) entry which is preliminary data.</text>
</comment>
<dbReference type="EMBL" id="JBHSAM010000021">
    <property type="protein sequence ID" value="MFC4100170.1"/>
    <property type="molecule type" value="Genomic_DNA"/>
</dbReference>
<sequence length="348" mass="36733">MKKKALLLMMSLVLMIVLAACGSTSNSNSSVNNGASTENAATAEGNTNAATEGDASSAAGTTEAAAPAEVTIKHQLGEATVKTNPEKVAVFDFGTLDTLNKLGINVTALPKDSLPSYLKETYNTDAYENAGTLFEPDFEKLASLKPDVIFISGRAAEAYEELNKIAPTIFTGVDTTKYMESFKQNLSVIGQIFNKTAEVDAELAKLEASIQTVNAAATASGKKGLIVLTTGGKMSAYGKGSRFGIIHDVLGVPASDESIEVSTHGMSVTSEFIAEKNPDYLFVVDRDAVVESEGAKNGKEVIENDLVKNTNAFKNGKIAYLDPNYWYLAGGGLESTAQMIQAVEAVVK</sequence>
<feature type="chain" id="PRO_5047381554" evidence="6">
    <location>
        <begin position="20"/>
        <end position="348"/>
    </location>
</feature>
<dbReference type="PROSITE" id="PS50983">
    <property type="entry name" value="FE_B12_PBP"/>
    <property type="match status" value="1"/>
</dbReference>
<evidence type="ECO:0000256" key="2">
    <source>
        <dbReference type="ARBA" id="ARBA00008814"/>
    </source>
</evidence>
<dbReference type="Gene3D" id="3.40.50.1980">
    <property type="entry name" value="Nitrogenase molybdenum iron protein domain"/>
    <property type="match status" value="2"/>
</dbReference>
<evidence type="ECO:0000256" key="5">
    <source>
        <dbReference type="SAM" id="MobiDB-lite"/>
    </source>
</evidence>
<dbReference type="PROSITE" id="PS51257">
    <property type="entry name" value="PROKAR_LIPOPROTEIN"/>
    <property type="match status" value="1"/>
</dbReference>
<dbReference type="PANTHER" id="PTHR30532:SF28">
    <property type="entry name" value="PETROBACTIN-BINDING PROTEIN YCLQ"/>
    <property type="match status" value="1"/>
</dbReference>
<evidence type="ECO:0000256" key="6">
    <source>
        <dbReference type="SAM" id="SignalP"/>
    </source>
</evidence>
<feature type="region of interest" description="Disordered" evidence="5">
    <location>
        <begin position="27"/>
        <end position="63"/>
    </location>
</feature>
<organism evidence="8 9">
    <name type="scientific">Paenibacillus xanthanilyticus</name>
    <dbReference type="NCBI Taxonomy" id="1783531"/>
    <lineage>
        <taxon>Bacteria</taxon>
        <taxon>Bacillati</taxon>
        <taxon>Bacillota</taxon>
        <taxon>Bacilli</taxon>
        <taxon>Bacillales</taxon>
        <taxon>Paenibacillaceae</taxon>
        <taxon>Paenibacillus</taxon>
    </lineage>
</organism>
<dbReference type="InterPro" id="IPR051313">
    <property type="entry name" value="Bact_iron-sidero_bind"/>
</dbReference>
<evidence type="ECO:0000256" key="3">
    <source>
        <dbReference type="ARBA" id="ARBA00022448"/>
    </source>
</evidence>
<evidence type="ECO:0000256" key="1">
    <source>
        <dbReference type="ARBA" id="ARBA00004196"/>
    </source>
</evidence>
<protein>
    <submittedName>
        <fullName evidence="8">Siderophore ABC transporter substrate-binding protein</fullName>
    </submittedName>
</protein>
<feature type="signal peptide" evidence="6">
    <location>
        <begin position="1"/>
        <end position="19"/>
    </location>
</feature>
<accession>A0ABV8K0I2</accession>
<dbReference type="PANTHER" id="PTHR30532">
    <property type="entry name" value="IRON III DICITRATE-BINDING PERIPLASMIC PROTEIN"/>
    <property type="match status" value="1"/>
</dbReference>
<dbReference type="SUPFAM" id="SSF53807">
    <property type="entry name" value="Helical backbone' metal receptor"/>
    <property type="match status" value="1"/>
</dbReference>
<dbReference type="RefSeq" id="WP_377718841.1">
    <property type="nucleotide sequence ID" value="NZ_JBHSAM010000021.1"/>
</dbReference>
<gene>
    <name evidence="8" type="ORF">ACFOZ8_10900</name>
</gene>
<name>A0ABV8K0I2_9BACL</name>
<evidence type="ECO:0000259" key="7">
    <source>
        <dbReference type="PROSITE" id="PS50983"/>
    </source>
</evidence>
<keyword evidence="4 6" id="KW-0732">Signal</keyword>